<comment type="caution">
    <text evidence="3">The sequence shown here is derived from an EMBL/GenBank/DDBJ whole genome shotgun (WGS) entry which is preliminary data.</text>
</comment>
<dbReference type="Gene3D" id="3.10.450.50">
    <property type="match status" value="1"/>
</dbReference>
<dbReference type="InterPro" id="IPR027843">
    <property type="entry name" value="DUF4440"/>
</dbReference>
<dbReference type="RefSeq" id="WP_377581465.1">
    <property type="nucleotide sequence ID" value="NZ_JBHTKA010000007.1"/>
</dbReference>
<dbReference type="PROSITE" id="PS51257">
    <property type="entry name" value="PROKAR_LIPOPROTEIN"/>
    <property type="match status" value="1"/>
</dbReference>
<name>A0ABW3K6S8_9BACT</name>
<evidence type="ECO:0000256" key="1">
    <source>
        <dbReference type="SAM" id="SignalP"/>
    </source>
</evidence>
<dbReference type="Pfam" id="PF14534">
    <property type="entry name" value="DUF4440"/>
    <property type="match status" value="1"/>
</dbReference>
<evidence type="ECO:0000259" key="2">
    <source>
        <dbReference type="Pfam" id="PF14534"/>
    </source>
</evidence>
<reference evidence="4" key="1">
    <citation type="journal article" date="2019" name="Int. J. Syst. Evol. Microbiol.">
        <title>The Global Catalogue of Microorganisms (GCM) 10K type strain sequencing project: providing services to taxonomists for standard genome sequencing and annotation.</title>
        <authorList>
            <consortium name="The Broad Institute Genomics Platform"/>
            <consortium name="The Broad Institute Genome Sequencing Center for Infectious Disease"/>
            <person name="Wu L."/>
            <person name="Ma J."/>
        </authorList>
    </citation>
    <scope>NUCLEOTIDE SEQUENCE [LARGE SCALE GENOMIC DNA]</scope>
    <source>
        <strain evidence="4">CCUG 58938</strain>
    </source>
</reference>
<dbReference type="InterPro" id="IPR032710">
    <property type="entry name" value="NTF2-like_dom_sf"/>
</dbReference>
<accession>A0ABW3K6S8</accession>
<feature type="signal peptide" evidence="1">
    <location>
        <begin position="1"/>
        <end position="28"/>
    </location>
</feature>
<dbReference type="EMBL" id="JBHTKA010000007">
    <property type="protein sequence ID" value="MFD1001526.1"/>
    <property type="molecule type" value="Genomic_DNA"/>
</dbReference>
<organism evidence="3 4">
    <name type="scientific">Ohtaekwangia kribbensis</name>
    <dbReference type="NCBI Taxonomy" id="688913"/>
    <lineage>
        <taxon>Bacteria</taxon>
        <taxon>Pseudomonadati</taxon>
        <taxon>Bacteroidota</taxon>
        <taxon>Cytophagia</taxon>
        <taxon>Cytophagales</taxon>
        <taxon>Fulvivirgaceae</taxon>
        <taxon>Ohtaekwangia</taxon>
    </lineage>
</organism>
<feature type="chain" id="PRO_5045693583" evidence="1">
    <location>
        <begin position="29"/>
        <end position="160"/>
    </location>
</feature>
<dbReference type="SUPFAM" id="SSF54427">
    <property type="entry name" value="NTF2-like"/>
    <property type="match status" value="1"/>
</dbReference>
<dbReference type="Proteomes" id="UP001597112">
    <property type="component" value="Unassembled WGS sequence"/>
</dbReference>
<feature type="domain" description="DUF4440" evidence="2">
    <location>
        <begin position="48"/>
        <end position="153"/>
    </location>
</feature>
<evidence type="ECO:0000313" key="3">
    <source>
        <dbReference type="EMBL" id="MFD1001526.1"/>
    </source>
</evidence>
<keyword evidence="4" id="KW-1185">Reference proteome</keyword>
<keyword evidence="1" id="KW-0732">Signal</keyword>
<sequence>MKQLKPANMLWCITVLIACLSVVHITSAQTQPHTSKTIPLYDTIVYMDSLWEDSYNHCRIDKQEELISEDLEFYHDQGGLMTSKKALIEALKKNICGKVTRELQAGSIEVYPIPGYGAVEMGLHRFHAKNDTGSGPFAKFVHLWHNENGHWRITRVISLH</sequence>
<gene>
    <name evidence="3" type="ORF">ACFQ21_19510</name>
</gene>
<protein>
    <submittedName>
        <fullName evidence="3">Nuclear transport factor 2 family protein</fullName>
    </submittedName>
</protein>
<evidence type="ECO:0000313" key="4">
    <source>
        <dbReference type="Proteomes" id="UP001597112"/>
    </source>
</evidence>
<proteinExistence type="predicted"/>